<accession>A0A6A6ELB5</accession>
<evidence type="ECO:0000313" key="2">
    <source>
        <dbReference type="EMBL" id="KAF2191843.1"/>
    </source>
</evidence>
<dbReference type="Pfam" id="PF13843">
    <property type="entry name" value="DDE_Tnp_1_7"/>
    <property type="match status" value="1"/>
</dbReference>
<feature type="non-terminal residue" evidence="2">
    <location>
        <position position="1"/>
    </location>
</feature>
<protein>
    <submittedName>
        <fullName evidence="2">Pea pathogenicity protein</fullName>
    </submittedName>
</protein>
<keyword evidence="3" id="KW-1185">Reference proteome</keyword>
<evidence type="ECO:0000313" key="3">
    <source>
        <dbReference type="Proteomes" id="UP000800200"/>
    </source>
</evidence>
<dbReference type="InterPro" id="IPR029526">
    <property type="entry name" value="PGBD"/>
</dbReference>
<sequence length="61" mass="7189">QYYTSRTHLVIDKSIKRFTGRAKEIVNIPSKLTPKGFKIWVLVNKGYIINWLFYLKKSTKG</sequence>
<evidence type="ECO:0000259" key="1">
    <source>
        <dbReference type="Pfam" id="PF13843"/>
    </source>
</evidence>
<proteinExistence type="predicted"/>
<name>A0A6A6ELB5_9PEZI</name>
<dbReference type="OrthoDB" id="3903104at2759"/>
<dbReference type="Proteomes" id="UP000800200">
    <property type="component" value="Unassembled WGS sequence"/>
</dbReference>
<dbReference type="AlphaFoldDB" id="A0A6A6ELB5"/>
<organism evidence="2 3">
    <name type="scientific">Zopfia rhizophila CBS 207.26</name>
    <dbReference type="NCBI Taxonomy" id="1314779"/>
    <lineage>
        <taxon>Eukaryota</taxon>
        <taxon>Fungi</taxon>
        <taxon>Dikarya</taxon>
        <taxon>Ascomycota</taxon>
        <taxon>Pezizomycotina</taxon>
        <taxon>Dothideomycetes</taxon>
        <taxon>Dothideomycetes incertae sedis</taxon>
        <taxon>Zopfiaceae</taxon>
        <taxon>Zopfia</taxon>
    </lineage>
</organism>
<reference evidence="2" key="1">
    <citation type="journal article" date="2020" name="Stud. Mycol.">
        <title>101 Dothideomycetes genomes: a test case for predicting lifestyles and emergence of pathogens.</title>
        <authorList>
            <person name="Haridas S."/>
            <person name="Albert R."/>
            <person name="Binder M."/>
            <person name="Bloem J."/>
            <person name="Labutti K."/>
            <person name="Salamov A."/>
            <person name="Andreopoulos B."/>
            <person name="Baker S."/>
            <person name="Barry K."/>
            <person name="Bills G."/>
            <person name="Bluhm B."/>
            <person name="Cannon C."/>
            <person name="Castanera R."/>
            <person name="Culley D."/>
            <person name="Daum C."/>
            <person name="Ezra D."/>
            <person name="Gonzalez J."/>
            <person name="Henrissat B."/>
            <person name="Kuo A."/>
            <person name="Liang C."/>
            <person name="Lipzen A."/>
            <person name="Lutzoni F."/>
            <person name="Magnuson J."/>
            <person name="Mondo S."/>
            <person name="Nolan M."/>
            <person name="Ohm R."/>
            <person name="Pangilinan J."/>
            <person name="Park H.-J."/>
            <person name="Ramirez L."/>
            <person name="Alfaro M."/>
            <person name="Sun H."/>
            <person name="Tritt A."/>
            <person name="Yoshinaga Y."/>
            <person name="Zwiers L.-H."/>
            <person name="Turgeon B."/>
            <person name="Goodwin S."/>
            <person name="Spatafora J."/>
            <person name="Crous P."/>
            <person name="Grigoriev I."/>
        </authorList>
    </citation>
    <scope>NUCLEOTIDE SEQUENCE</scope>
    <source>
        <strain evidence="2">CBS 207.26</strain>
    </source>
</reference>
<dbReference type="EMBL" id="ML994616">
    <property type="protein sequence ID" value="KAF2191843.1"/>
    <property type="molecule type" value="Genomic_DNA"/>
</dbReference>
<feature type="domain" description="PiggyBac transposable element-derived protein" evidence="1">
    <location>
        <begin position="1"/>
        <end position="59"/>
    </location>
</feature>
<gene>
    <name evidence="2" type="ORF">K469DRAFT_555208</name>
</gene>